<organism evidence="1 2">
    <name type="scientific">Plakobranchus ocellatus</name>
    <dbReference type="NCBI Taxonomy" id="259542"/>
    <lineage>
        <taxon>Eukaryota</taxon>
        <taxon>Metazoa</taxon>
        <taxon>Spiralia</taxon>
        <taxon>Lophotrochozoa</taxon>
        <taxon>Mollusca</taxon>
        <taxon>Gastropoda</taxon>
        <taxon>Heterobranchia</taxon>
        <taxon>Euthyneura</taxon>
        <taxon>Panpulmonata</taxon>
        <taxon>Sacoglossa</taxon>
        <taxon>Placobranchoidea</taxon>
        <taxon>Plakobranchidae</taxon>
        <taxon>Plakobranchus</taxon>
    </lineage>
</organism>
<feature type="non-terminal residue" evidence="1">
    <location>
        <position position="56"/>
    </location>
</feature>
<sequence>MKEKYKELRLSDSPQCLSSSHVTIFIPGNNFAYTTFCLARLMKAVVSQTVATGSCA</sequence>
<dbReference type="Proteomes" id="UP000735302">
    <property type="component" value="Unassembled WGS sequence"/>
</dbReference>
<comment type="caution">
    <text evidence="1">The sequence shown here is derived from an EMBL/GenBank/DDBJ whole genome shotgun (WGS) entry which is preliminary data.</text>
</comment>
<keyword evidence="2" id="KW-1185">Reference proteome</keyword>
<dbReference type="EMBL" id="BLXT01003357">
    <property type="protein sequence ID" value="GFO01536.1"/>
    <property type="molecule type" value="Genomic_DNA"/>
</dbReference>
<dbReference type="AlphaFoldDB" id="A0AAV4A057"/>
<protein>
    <submittedName>
        <fullName evidence="1">Uncharacterized protein</fullName>
    </submittedName>
</protein>
<accession>A0AAV4A057</accession>
<evidence type="ECO:0000313" key="2">
    <source>
        <dbReference type="Proteomes" id="UP000735302"/>
    </source>
</evidence>
<evidence type="ECO:0000313" key="1">
    <source>
        <dbReference type="EMBL" id="GFO01536.1"/>
    </source>
</evidence>
<gene>
    <name evidence="1" type="ORF">PoB_002804100</name>
</gene>
<name>A0AAV4A057_9GAST</name>
<reference evidence="1 2" key="1">
    <citation type="journal article" date="2021" name="Elife">
        <title>Chloroplast acquisition without the gene transfer in kleptoplastic sea slugs, Plakobranchus ocellatus.</title>
        <authorList>
            <person name="Maeda T."/>
            <person name="Takahashi S."/>
            <person name="Yoshida T."/>
            <person name="Shimamura S."/>
            <person name="Takaki Y."/>
            <person name="Nagai Y."/>
            <person name="Toyoda A."/>
            <person name="Suzuki Y."/>
            <person name="Arimoto A."/>
            <person name="Ishii H."/>
            <person name="Satoh N."/>
            <person name="Nishiyama T."/>
            <person name="Hasebe M."/>
            <person name="Maruyama T."/>
            <person name="Minagawa J."/>
            <person name="Obokata J."/>
            <person name="Shigenobu S."/>
        </authorList>
    </citation>
    <scope>NUCLEOTIDE SEQUENCE [LARGE SCALE GENOMIC DNA]</scope>
</reference>
<proteinExistence type="predicted"/>